<sequence length="119" mass="12897">MADCDLCGVALPTLVPVKVYKPGFADSYPQGMWQGLCEQCVSAAIKANQESTGTGTTGTCQLCGSAERLFDVHISRPSFSKGAEGDTVHICKRCLNSIEQAKVEWDRDKATHPHEHITD</sequence>
<dbReference type="EMBL" id="PGGK01000003">
    <property type="protein sequence ID" value="TGC10704.1"/>
    <property type="molecule type" value="Genomic_DNA"/>
</dbReference>
<dbReference type="InterPro" id="IPR018288">
    <property type="entry name" value="F420H2-DH_FpoO"/>
</dbReference>
<reference evidence="1 2" key="1">
    <citation type="submission" date="2017-11" db="EMBL/GenBank/DDBJ databases">
        <title>Isolation and Characterization of Methanogenic Archaea from Saline Meromictic Lake at Siberia.</title>
        <authorList>
            <person name="Shen Y."/>
            <person name="Huang H.-H."/>
            <person name="Lai M.-C."/>
            <person name="Chen S.-C."/>
        </authorList>
    </citation>
    <scope>NUCLEOTIDE SEQUENCE [LARGE SCALE GENOMIC DNA]</scope>
    <source>
        <strain evidence="1 2">SY-01</strain>
    </source>
</reference>
<comment type="caution">
    <text evidence="1">The sequence shown here is derived from an EMBL/GenBank/DDBJ whole genome shotgun (WGS) entry which is preliminary data.</text>
</comment>
<name>A0A4E0QBZ0_9EURY</name>
<dbReference type="Proteomes" id="UP000297295">
    <property type="component" value="Unassembled WGS sequence"/>
</dbReference>
<keyword evidence="2" id="KW-1185">Reference proteome</keyword>
<proteinExistence type="predicted"/>
<dbReference type="OrthoDB" id="132869at2157"/>
<organism evidence="1 2">
    <name type="scientific">Methanolobus halotolerans</name>
    <dbReference type="NCBI Taxonomy" id="2052935"/>
    <lineage>
        <taxon>Archaea</taxon>
        <taxon>Methanobacteriati</taxon>
        <taxon>Methanobacteriota</taxon>
        <taxon>Stenosarchaea group</taxon>
        <taxon>Methanomicrobia</taxon>
        <taxon>Methanosarcinales</taxon>
        <taxon>Methanosarcinaceae</taxon>
        <taxon>Methanolobus</taxon>
    </lineage>
</organism>
<protein>
    <submittedName>
        <fullName evidence="1">F420H2 dehydrogenase</fullName>
    </submittedName>
</protein>
<dbReference type="RefSeq" id="WP_135389085.1">
    <property type="nucleotide sequence ID" value="NZ_PGGK01000003.1"/>
</dbReference>
<dbReference type="Pfam" id="PF10621">
    <property type="entry name" value="FpoO"/>
    <property type="match status" value="1"/>
</dbReference>
<gene>
    <name evidence="1" type="ORF">CUN85_04335</name>
</gene>
<dbReference type="AlphaFoldDB" id="A0A4E0QBZ0"/>
<evidence type="ECO:0000313" key="1">
    <source>
        <dbReference type="EMBL" id="TGC10704.1"/>
    </source>
</evidence>
<evidence type="ECO:0000313" key="2">
    <source>
        <dbReference type="Proteomes" id="UP000297295"/>
    </source>
</evidence>
<accession>A0A4E0QBZ0</accession>